<dbReference type="Pfam" id="PF11278">
    <property type="entry name" value="DUF3079"/>
    <property type="match status" value="1"/>
</dbReference>
<keyword evidence="2" id="KW-1185">Reference proteome</keyword>
<evidence type="ECO:0000313" key="2">
    <source>
        <dbReference type="Proteomes" id="UP000824366"/>
    </source>
</evidence>
<name>A0ABN6D4G0_9BURK</name>
<reference evidence="1 2" key="1">
    <citation type="journal article" date="2021" name="Microbiol. Spectr.">
        <title>A Single Bacterium Capable of Oxidation and Reduction of Iron at Circumneutral pH.</title>
        <authorList>
            <person name="Kato S."/>
            <person name="Ohkuma M."/>
        </authorList>
    </citation>
    <scope>NUCLEOTIDE SEQUENCE [LARGE SCALE GENOMIC DNA]</scope>
    <source>
        <strain evidence="1 2">MIZ03</strain>
    </source>
</reference>
<dbReference type="RefSeq" id="WP_223911068.1">
    <property type="nucleotide sequence ID" value="NZ_AP024238.1"/>
</dbReference>
<dbReference type="Proteomes" id="UP000824366">
    <property type="component" value="Chromosome"/>
</dbReference>
<organism evidence="1 2">
    <name type="scientific">Rhodoferax lithotrophicus</name>
    <dbReference type="NCBI Taxonomy" id="2798804"/>
    <lineage>
        <taxon>Bacteria</taxon>
        <taxon>Pseudomonadati</taxon>
        <taxon>Pseudomonadota</taxon>
        <taxon>Betaproteobacteria</taxon>
        <taxon>Burkholderiales</taxon>
        <taxon>Comamonadaceae</taxon>
        <taxon>Rhodoferax</taxon>
    </lineage>
</organism>
<dbReference type="InterPro" id="IPR021430">
    <property type="entry name" value="DUF3079"/>
</dbReference>
<protein>
    <recommendedName>
        <fullName evidence="3">DUF3079 domain-containing protein</fullName>
    </recommendedName>
</protein>
<evidence type="ECO:0000313" key="1">
    <source>
        <dbReference type="EMBL" id="BCO26892.1"/>
    </source>
</evidence>
<gene>
    <name evidence="1" type="ORF">MIZ03_1778</name>
</gene>
<evidence type="ECO:0008006" key="3">
    <source>
        <dbReference type="Google" id="ProtNLM"/>
    </source>
</evidence>
<accession>A0ABN6D4G0</accession>
<proteinExistence type="predicted"/>
<sequence length="73" mass="7972">MAKKFPIHPANPERICWGCDQFCATDAMACANERSPHPAELFGEDWLAWGDQQMAPVDTPQAPVTPSITTSGK</sequence>
<dbReference type="EMBL" id="AP024238">
    <property type="protein sequence ID" value="BCO26892.1"/>
    <property type="molecule type" value="Genomic_DNA"/>
</dbReference>